<dbReference type="Gene3D" id="3.30.460.10">
    <property type="entry name" value="Beta Polymerase, domain 2"/>
    <property type="match status" value="1"/>
</dbReference>
<evidence type="ECO:0000313" key="2">
    <source>
        <dbReference type="EMBL" id="BAO82705.1"/>
    </source>
</evidence>
<name>A0A060NMT8_9BURK</name>
<dbReference type="InterPro" id="IPR043519">
    <property type="entry name" value="NT_sf"/>
</dbReference>
<dbReference type="InterPro" id="IPR002934">
    <property type="entry name" value="Polymerase_NTP_transf_dom"/>
</dbReference>
<sequence>MSAADILFTPSVQRVLAATLAHPERAYTLKELLAVAASGRGNTQQQIERLLSAGVLVEAPRRGRQRSIKANVEYLLYPELCSILRKTFGVADPLRKTLQPFAGQIEEAFVFGSVANGTDTQRSDIDLVVVGTAELLALSEALYATEQALGRTIHVSFYEPGEWRELLANDPVVRQIAQGPKLALLPDGRGLIKAAQPTGTISGFVGLLAGRSKKVATLEEINTAAAQGQSARLL</sequence>
<keyword evidence="3" id="KW-1185">Reference proteome</keyword>
<feature type="domain" description="Polymerase nucleotidyl transferase" evidence="1">
    <location>
        <begin position="103"/>
        <end position="163"/>
    </location>
</feature>
<dbReference type="Pfam" id="PF01909">
    <property type="entry name" value="NTP_transf_2"/>
    <property type="match status" value="1"/>
</dbReference>
<dbReference type="Proteomes" id="UP000066014">
    <property type="component" value="Chromosome"/>
</dbReference>
<accession>A0A060NMT8</accession>
<evidence type="ECO:0000313" key="3">
    <source>
        <dbReference type="Proteomes" id="UP000066014"/>
    </source>
</evidence>
<keyword evidence="2" id="KW-0808">Transferase</keyword>
<dbReference type="AlphaFoldDB" id="A0A060NMT8"/>
<dbReference type="OrthoDB" id="8223306at2"/>
<organism evidence="2 3">
    <name type="scientific">Serpentinimonas maccroryi</name>
    <dbReference type="NCBI Taxonomy" id="1458426"/>
    <lineage>
        <taxon>Bacteria</taxon>
        <taxon>Pseudomonadati</taxon>
        <taxon>Pseudomonadota</taxon>
        <taxon>Betaproteobacteria</taxon>
        <taxon>Burkholderiales</taxon>
        <taxon>Comamonadaceae</taxon>
        <taxon>Serpentinimonas</taxon>
    </lineage>
</organism>
<proteinExistence type="predicted"/>
<dbReference type="GO" id="GO:0016779">
    <property type="term" value="F:nucleotidyltransferase activity"/>
    <property type="evidence" value="ECO:0007669"/>
    <property type="project" value="InterPro"/>
</dbReference>
<protein>
    <submittedName>
        <fullName evidence="2">Predicted nucleotidyltransferase</fullName>
    </submittedName>
</protein>
<dbReference type="STRING" id="1458426.SMCB_0477"/>
<dbReference type="HOGENOM" id="CLU_094593_0_0_4"/>
<evidence type="ECO:0000259" key="1">
    <source>
        <dbReference type="Pfam" id="PF01909"/>
    </source>
</evidence>
<dbReference type="RefSeq" id="WP_082027181.1">
    <property type="nucleotide sequence ID" value="NZ_AP014569.1"/>
</dbReference>
<reference evidence="2 3" key="1">
    <citation type="journal article" date="2014" name="Nat. Commun.">
        <title>Physiological and genomic features of highly alkaliphilic hydrogen-utilizing Betaproteobacteria from a continental serpentinizing site.</title>
        <authorList>
            <person name="Suzuki S."/>
            <person name="Kuenen J.G."/>
            <person name="Schipper K."/>
            <person name="van der Velde S."/>
            <person name="Ishii S."/>
            <person name="Wu A."/>
            <person name="Sorokin D.Y."/>
            <person name="Tenney A."/>
            <person name="Meng X.Y."/>
            <person name="Morrill P.L."/>
            <person name="Kamagata Y."/>
            <person name="Muyzer G."/>
            <person name="Nealson K.H."/>
        </authorList>
    </citation>
    <scope>NUCLEOTIDE SEQUENCE [LARGE SCALE GENOMIC DNA]</scope>
    <source>
        <strain evidence="2 3">B1</strain>
    </source>
</reference>
<dbReference type="EMBL" id="AP014569">
    <property type="protein sequence ID" value="BAO82705.1"/>
    <property type="molecule type" value="Genomic_DNA"/>
</dbReference>
<dbReference type="KEGG" id="cbab:SMCB_0477"/>
<dbReference type="SUPFAM" id="SSF81301">
    <property type="entry name" value="Nucleotidyltransferase"/>
    <property type="match status" value="1"/>
</dbReference>
<gene>
    <name evidence="2" type="ORF">SMCB_0477</name>
</gene>
<dbReference type="CDD" id="cd05403">
    <property type="entry name" value="NT_KNTase_like"/>
    <property type="match status" value="1"/>
</dbReference>